<keyword evidence="1" id="KW-0732">Signal</keyword>
<dbReference type="RefSeq" id="WP_277577070.1">
    <property type="nucleotide sequence ID" value="NZ_JANRMI010000001.1"/>
</dbReference>
<keyword evidence="3" id="KW-1185">Reference proteome</keyword>
<evidence type="ECO:0008006" key="4">
    <source>
        <dbReference type="Google" id="ProtNLM"/>
    </source>
</evidence>
<protein>
    <recommendedName>
        <fullName evidence="4">FCP1 homology domain-containing protein</fullName>
    </recommendedName>
</protein>
<reference evidence="2" key="1">
    <citation type="submission" date="2022-08" db="EMBL/GenBank/DDBJ databases">
        <title>Novel Bdellovibrio Species Isolated from Svalbard: Designation Bdellovibrio svalbardensis.</title>
        <authorList>
            <person name="Mitchell R.J."/>
            <person name="Choi S.Y."/>
        </authorList>
    </citation>
    <scope>NUCLEOTIDE SEQUENCE</scope>
    <source>
        <strain evidence="2">PAP01</strain>
    </source>
</reference>
<evidence type="ECO:0000313" key="3">
    <source>
        <dbReference type="Proteomes" id="UP001152321"/>
    </source>
</evidence>
<evidence type="ECO:0000313" key="2">
    <source>
        <dbReference type="EMBL" id="MDG0815595.1"/>
    </source>
</evidence>
<sequence>MKLFLASLFLALSFQGSVYAQAAPIDIVFDIDWTTFYSIDTTSPNQIDNQNIAIEGKTYRPTEHLGEVLQALSLHPEVRISFFSGGEKSRNEALLKKLILPNGRRAFDIAYRVLSKENLQQVSEDSNLKFSQRYKKSFEGLLPGATPQRTILIDDQVEFSKAPWKAVPSLGVFNYQKVFDNRQSAQQFYPSTEQAWLNEKDKALMWKSLLEEAIVLSRKSDKPFSQITSDLWSAKSQNSLCKNVFIL</sequence>
<dbReference type="Proteomes" id="UP001152321">
    <property type="component" value="Unassembled WGS sequence"/>
</dbReference>
<feature type="chain" id="PRO_5045761363" description="FCP1 homology domain-containing protein" evidence="1">
    <location>
        <begin position="23"/>
        <end position="247"/>
    </location>
</feature>
<name>A0ABT6DFH1_9BACT</name>
<evidence type="ECO:0000256" key="1">
    <source>
        <dbReference type="SAM" id="SignalP"/>
    </source>
</evidence>
<gene>
    <name evidence="2" type="ORF">NWE73_04410</name>
</gene>
<feature type="signal peptide" evidence="1">
    <location>
        <begin position="1"/>
        <end position="22"/>
    </location>
</feature>
<organism evidence="2 3">
    <name type="scientific">Bdellovibrio svalbardensis</name>
    <dbReference type="NCBI Taxonomy" id="2972972"/>
    <lineage>
        <taxon>Bacteria</taxon>
        <taxon>Pseudomonadati</taxon>
        <taxon>Bdellovibrionota</taxon>
        <taxon>Bdellovibrionia</taxon>
        <taxon>Bdellovibrionales</taxon>
        <taxon>Pseudobdellovibrionaceae</taxon>
        <taxon>Bdellovibrio</taxon>
    </lineage>
</organism>
<proteinExistence type="predicted"/>
<accession>A0ABT6DFH1</accession>
<comment type="caution">
    <text evidence="2">The sequence shown here is derived from an EMBL/GenBank/DDBJ whole genome shotgun (WGS) entry which is preliminary data.</text>
</comment>
<dbReference type="EMBL" id="JANRMI010000001">
    <property type="protein sequence ID" value="MDG0815595.1"/>
    <property type="molecule type" value="Genomic_DNA"/>
</dbReference>